<proteinExistence type="predicted"/>
<sequence length="254" mass="30040">MGDYVLFQMYGPFRQSLIDEHLFYIEQAQKRLLSQFTDIEKEADSAAEEWLNQHKHYFDPDRDDPGSFYETANNAGIEFYRLLSDMRNQTYLNVVAGMFHEWDKKLRSWLVGEVHHWHLGEKAAFKIWAANFSEIFDLLECFSWPVRTTEYFGKLNACRLVVNVYKHGEGNAFADLKRDHPEYLSSFAEELSWYRMVNHTHLLVNDTQLQSFSDAIVAFWQGVPENTFESKIYELPSWLCNALSKDHEVTRRKK</sequence>
<dbReference type="RefSeq" id="WP_115226418.1">
    <property type="nucleotide sequence ID" value="NZ_CAWOLO010000009.1"/>
</dbReference>
<dbReference type="OrthoDB" id="1354489at2"/>
<gene>
    <name evidence="2" type="ORF">EV682_10993</name>
    <name evidence="1" type="ORF">NCTC11159_01092</name>
</gene>
<protein>
    <submittedName>
        <fullName evidence="1">Uncharacterized protein</fullName>
    </submittedName>
</protein>
<name>A0A377Q486_9NEIS</name>
<accession>A0A377Q486</accession>
<dbReference type="Proteomes" id="UP000295794">
    <property type="component" value="Unassembled WGS sequence"/>
</dbReference>
<organism evidence="1 3">
    <name type="scientific">Iodobacter fluviatilis</name>
    <dbReference type="NCBI Taxonomy" id="537"/>
    <lineage>
        <taxon>Bacteria</taxon>
        <taxon>Pseudomonadati</taxon>
        <taxon>Pseudomonadota</taxon>
        <taxon>Betaproteobacteria</taxon>
        <taxon>Neisseriales</taxon>
        <taxon>Chitinibacteraceae</taxon>
        <taxon>Iodobacter</taxon>
    </lineage>
</organism>
<dbReference type="EMBL" id="UGHR01000001">
    <property type="protein sequence ID" value="STQ90034.1"/>
    <property type="molecule type" value="Genomic_DNA"/>
</dbReference>
<evidence type="ECO:0000313" key="2">
    <source>
        <dbReference type="EMBL" id="TCU84568.1"/>
    </source>
</evidence>
<evidence type="ECO:0000313" key="1">
    <source>
        <dbReference type="EMBL" id="STQ90034.1"/>
    </source>
</evidence>
<reference evidence="2 4" key="2">
    <citation type="submission" date="2019-03" db="EMBL/GenBank/DDBJ databases">
        <title>Genomic Encyclopedia of Type Strains, Phase IV (KMG-IV): sequencing the most valuable type-strain genomes for metagenomic binning, comparative biology and taxonomic classification.</title>
        <authorList>
            <person name="Goeker M."/>
        </authorList>
    </citation>
    <scope>NUCLEOTIDE SEQUENCE [LARGE SCALE GENOMIC DNA]</scope>
    <source>
        <strain evidence="2 4">DSM 3764</strain>
    </source>
</reference>
<evidence type="ECO:0000313" key="3">
    <source>
        <dbReference type="Proteomes" id="UP000255108"/>
    </source>
</evidence>
<dbReference type="EMBL" id="SMBT01000009">
    <property type="protein sequence ID" value="TCU84568.1"/>
    <property type="molecule type" value="Genomic_DNA"/>
</dbReference>
<dbReference type="AlphaFoldDB" id="A0A377Q486"/>
<dbReference type="Proteomes" id="UP000255108">
    <property type="component" value="Unassembled WGS sequence"/>
</dbReference>
<keyword evidence="4" id="KW-1185">Reference proteome</keyword>
<reference evidence="1 3" key="1">
    <citation type="submission" date="2018-06" db="EMBL/GenBank/DDBJ databases">
        <authorList>
            <consortium name="Pathogen Informatics"/>
            <person name="Doyle S."/>
        </authorList>
    </citation>
    <scope>NUCLEOTIDE SEQUENCE [LARGE SCALE GENOMIC DNA]</scope>
    <source>
        <strain evidence="1 3">NCTC11159</strain>
    </source>
</reference>
<evidence type="ECO:0000313" key="4">
    <source>
        <dbReference type="Proteomes" id="UP000295794"/>
    </source>
</evidence>